<evidence type="ECO:0000256" key="3">
    <source>
        <dbReference type="ARBA" id="ARBA00004906"/>
    </source>
</evidence>
<keyword evidence="7" id="KW-0677">Repeat</keyword>
<dbReference type="FunFam" id="1.20.1280.50:FF:000025">
    <property type="entry name" value="F-box and WD repeat domain containing 8"/>
    <property type="match status" value="1"/>
</dbReference>
<feature type="region of interest" description="Disordered" evidence="12">
    <location>
        <begin position="16"/>
        <end position="54"/>
    </location>
</feature>
<dbReference type="Gene3D" id="2.130.10.10">
    <property type="entry name" value="YVTN repeat-like/Quinoprotein amine dehydrogenase"/>
    <property type="match status" value="2"/>
</dbReference>
<dbReference type="InterPro" id="IPR001810">
    <property type="entry name" value="F-box_dom"/>
</dbReference>
<evidence type="ECO:0000256" key="9">
    <source>
        <dbReference type="ARBA" id="ARBA00023034"/>
    </source>
</evidence>
<dbReference type="SMART" id="SM00320">
    <property type="entry name" value="WD40"/>
    <property type="match status" value="3"/>
</dbReference>
<dbReference type="InterPro" id="IPR015943">
    <property type="entry name" value="WD40/YVTN_repeat-like_dom_sf"/>
</dbReference>
<name>A0A553QC23_9TELE</name>
<proteinExistence type="predicted"/>
<dbReference type="PROSITE" id="PS50181">
    <property type="entry name" value="FBOX"/>
    <property type="match status" value="1"/>
</dbReference>
<dbReference type="Gene3D" id="1.20.1280.50">
    <property type="match status" value="1"/>
</dbReference>
<dbReference type="FunFam" id="2.130.10.10:FF:000308">
    <property type="entry name" value="F-box and WD repeat domain containing 8"/>
    <property type="match status" value="1"/>
</dbReference>
<organism evidence="14 15">
    <name type="scientific">Danionella cerebrum</name>
    <dbReference type="NCBI Taxonomy" id="2873325"/>
    <lineage>
        <taxon>Eukaryota</taxon>
        <taxon>Metazoa</taxon>
        <taxon>Chordata</taxon>
        <taxon>Craniata</taxon>
        <taxon>Vertebrata</taxon>
        <taxon>Euteleostomi</taxon>
        <taxon>Actinopterygii</taxon>
        <taxon>Neopterygii</taxon>
        <taxon>Teleostei</taxon>
        <taxon>Ostariophysi</taxon>
        <taxon>Cypriniformes</taxon>
        <taxon>Danionidae</taxon>
        <taxon>Danioninae</taxon>
        <taxon>Danionella</taxon>
    </lineage>
</organism>
<dbReference type="EMBL" id="SRMA01026123">
    <property type="protein sequence ID" value="TRY87476.1"/>
    <property type="molecule type" value="Genomic_DNA"/>
</dbReference>
<evidence type="ECO:0000256" key="11">
    <source>
        <dbReference type="ARBA" id="ARBA00079847"/>
    </source>
</evidence>
<dbReference type="FunFam" id="2.130.10.10:FF:000428">
    <property type="entry name" value="F-box and WD repeat domain containing 8"/>
    <property type="match status" value="1"/>
</dbReference>
<evidence type="ECO:0000256" key="7">
    <source>
        <dbReference type="ARBA" id="ARBA00022737"/>
    </source>
</evidence>
<keyword evidence="6" id="KW-0853">WD repeat</keyword>
<evidence type="ECO:0000256" key="6">
    <source>
        <dbReference type="ARBA" id="ARBA00022574"/>
    </source>
</evidence>
<dbReference type="SUPFAM" id="SSF81383">
    <property type="entry name" value="F-box domain"/>
    <property type="match status" value="1"/>
</dbReference>
<evidence type="ECO:0000313" key="14">
    <source>
        <dbReference type="EMBL" id="TRY87477.1"/>
    </source>
</evidence>
<dbReference type="GO" id="GO:0005794">
    <property type="term" value="C:Golgi apparatus"/>
    <property type="evidence" value="ECO:0007669"/>
    <property type="project" value="UniProtKB-SubCell"/>
</dbReference>
<comment type="subcellular location">
    <subcellularLocation>
        <location evidence="2">Cytoplasm</location>
        <location evidence="2">Perinuclear region</location>
    </subcellularLocation>
    <subcellularLocation>
        <location evidence="1">Golgi apparatus</location>
    </subcellularLocation>
</comment>
<sequence>MILRWKRELNEAASQDKDKYFLHSDRSSVDQSTSFWDKQGTEEKQTHSSKEQPEYVSIAEGLLEGRSAPLLSRIEQERTRKSRKRAPGGGALRSDALPKRVPVSQELLEQFLQDLNEVNDIPFFDAELPYELALKIFNFLGRTELGRCAQVSKSWKVLAEDEVLWYRLCQEEGFCCEAAVSDSPCWKSTLRDCRNTEGAVKSNWKNRVGSIRHLQYELGKVLCDVSSCDGLVIAGYTSGDVRLWDTLHWEKPFLQPSHAIRNETPAPYVSHVRVSKSVAAAAYENGCVDVWSTETGLEPIHRFQLLQRVHALDLSPDCLALASAAGRDVRVDVPDDRGYWRSRSLIQLPKPVDGVLVVPGKRDVPLVTAWAGESVFLLDSRSTDDQELRVLHSVYGHPVTCLDVSPTRAAVGIKRQGWGMNDGGNQIEVYGLESGRCELSLGNSAGDFTCIHLRDDSPHLLLSGNRDRRVRVFDMRTGSSVLSLYAHHMGVTAVQADDWKIVSGGGEGLVCVWEMRIGVKLWEMHNRHPVRHIRFSSSSSLVTANIPDEKSPRGACITDDDLTAHRRYRGLICHYDFSVESTAQDHVLPICRSGYSEASGYNYNISLVTPYDRLNSR</sequence>
<comment type="pathway">
    <text evidence="3">Protein modification; protein ubiquitination.</text>
</comment>
<evidence type="ECO:0000256" key="1">
    <source>
        <dbReference type="ARBA" id="ARBA00004555"/>
    </source>
</evidence>
<accession>A0A553QC23</accession>
<feature type="compositionally biased region" description="Basic and acidic residues" evidence="12">
    <location>
        <begin position="16"/>
        <end position="28"/>
    </location>
</feature>
<dbReference type="Pfam" id="PF12937">
    <property type="entry name" value="F-box-like"/>
    <property type="match status" value="1"/>
</dbReference>
<feature type="region of interest" description="Disordered" evidence="12">
    <location>
        <begin position="74"/>
        <end position="95"/>
    </location>
</feature>
<evidence type="ECO:0000256" key="5">
    <source>
        <dbReference type="ARBA" id="ARBA00022553"/>
    </source>
</evidence>
<evidence type="ECO:0000313" key="15">
    <source>
        <dbReference type="Proteomes" id="UP000316079"/>
    </source>
</evidence>
<keyword evidence="15" id="KW-1185">Reference proteome</keyword>
<feature type="compositionally biased region" description="Basic and acidic residues" evidence="12">
    <location>
        <begin position="39"/>
        <end position="53"/>
    </location>
</feature>
<dbReference type="OrthoDB" id="190105at2759"/>
<keyword evidence="8" id="KW-0007">Acetylation</keyword>
<dbReference type="InterPro" id="IPR011047">
    <property type="entry name" value="Quinoprotein_ADH-like_sf"/>
</dbReference>
<dbReference type="InterPro" id="IPR001680">
    <property type="entry name" value="WD40_rpt"/>
</dbReference>
<dbReference type="GO" id="GO:0048471">
    <property type="term" value="C:perinuclear region of cytoplasm"/>
    <property type="evidence" value="ECO:0007669"/>
    <property type="project" value="UniProtKB-SubCell"/>
</dbReference>
<keyword evidence="5" id="KW-0597">Phosphoprotein</keyword>
<evidence type="ECO:0000259" key="13">
    <source>
        <dbReference type="PROSITE" id="PS50181"/>
    </source>
</evidence>
<protein>
    <recommendedName>
        <fullName evidence="10">F-box/WD repeat-containing protein 8</fullName>
    </recommendedName>
    <alternativeName>
        <fullName evidence="11">F-box and WD-40 domain-containing protein 8</fullName>
    </alternativeName>
</protein>
<dbReference type="SUPFAM" id="SSF50998">
    <property type="entry name" value="Quinoprotein alcohol dehydrogenase-like"/>
    <property type="match status" value="1"/>
</dbReference>
<comment type="caution">
    <text evidence="14">The sequence shown here is derived from an EMBL/GenBank/DDBJ whole genome shotgun (WGS) entry which is preliminary data.</text>
</comment>
<dbReference type="CDD" id="cd22134">
    <property type="entry name" value="F-box_FBXW8"/>
    <property type="match status" value="1"/>
</dbReference>
<dbReference type="PANTHER" id="PTHR19855:SF16">
    <property type="entry name" value="F-BOX AND WD REPEAT DOMAIN CONTAINING 8"/>
    <property type="match status" value="1"/>
</dbReference>
<evidence type="ECO:0000256" key="2">
    <source>
        <dbReference type="ARBA" id="ARBA00004556"/>
    </source>
</evidence>
<feature type="domain" description="F-box" evidence="13">
    <location>
        <begin position="122"/>
        <end position="168"/>
    </location>
</feature>
<dbReference type="Proteomes" id="UP000316079">
    <property type="component" value="Unassembled WGS sequence"/>
</dbReference>
<evidence type="ECO:0000256" key="10">
    <source>
        <dbReference type="ARBA" id="ARBA00072496"/>
    </source>
</evidence>
<dbReference type="AlphaFoldDB" id="A0A553QC23"/>
<keyword evidence="9" id="KW-0333">Golgi apparatus</keyword>
<evidence type="ECO:0000256" key="8">
    <source>
        <dbReference type="ARBA" id="ARBA00022990"/>
    </source>
</evidence>
<dbReference type="STRING" id="623744.A0A553QC23"/>
<dbReference type="SMART" id="SM00256">
    <property type="entry name" value="FBOX"/>
    <property type="match status" value="1"/>
</dbReference>
<reference evidence="14 15" key="1">
    <citation type="journal article" date="2019" name="Sci. Data">
        <title>Hybrid genome assembly and annotation of Danionella translucida.</title>
        <authorList>
            <person name="Kadobianskyi M."/>
            <person name="Schulze L."/>
            <person name="Schuelke M."/>
            <person name="Judkewitz B."/>
        </authorList>
    </citation>
    <scope>NUCLEOTIDE SEQUENCE [LARGE SCALE GENOMIC DNA]</scope>
    <source>
        <strain evidence="14 15">Bolton</strain>
    </source>
</reference>
<keyword evidence="4" id="KW-0963">Cytoplasm</keyword>
<evidence type="ECO:0000256" key="12">
    <source>
        <dbReference type="SAM" id="MobiDB-lite"/>
    </source>
</evidence>
<dbReference type="PANTHER" id="PTHR19855">
    <property type="entry name" value="WD40 REPEAT PROTEIN 12, 37"/>
    <property type="match status" value="1"/>
</dbReference>
<dbReference type="InterPro" id="IPR036047">
    <property type="entry name" value="F-box-like_dom_sf"/>
</dbReference>
<gene>
    <name evidence="14" type="ORF">DNTS_035304</name>
</gene>
<evidence type="ECO:0000256" key="4">
    <source>
        <dbReference type="ARBA" id="ARBA00022490"/>
    </source>
</evidence>
<dbReference type="EMBL" id="SRMA01026123">
    <property type="protein sequence ID" value="TRY87477.1"/>
    <property type="molecule type" value="Genomic_DNA"/>
</dbReference>
<reference evidence="14" key="2">
    <citation type="submission" date="2019-04" db="EMBL/GenBank/DDBJ databases">
        <authorList>
            <person name="Kadobianskyi M."/>
            <person name="Schulze L."/>
            <person name="Schuelke M."/>
            <person name="Judkewitz B."/>
        </authorList>
    </citation>
    <scope>NUCLEOTIDE SEQUENCE</scope>
    <source>
        <strain evidence="14">Bolton</strain>
        <tissue evidence="14">Whole-body</tissue>
    </source>
</reference>